<proteinExistence type="predicted"/>
<keyword evidence="1" id="KW-0472">Membrane</keyword>
<sequence length="115" mass="12762">MIVLLFLNAFASLISIISSILVLFYPQWMSKSQEVSIGERFFTQMYAARAVPFGLIVAIVPFITNIDNTVVKIILSTAMTIQIIDAIIGFKRKELPMIIGPSIAATIHGLTAWYI</sequence>
<accession>A0A2X2SPR1</accession>
<dbReference type="AlphaFoldDB" id="A0A2X2SPR1"/>
<feature type="transmembrane region" description="Helical" evidence="1">
    <location>
        <begin position="6"/>
        <end position="25"/>
    </location>
</feature>
<evidence type="ECO:0000256" key="1">
    <source>
        <dbReference type="SAM" id="Phobius"/>
    </source>
</evidence>
<dbReference type="RefSeq" id="WP_009411693.1">
    <property type="nucleotide sequence ID" value="NZ_CAJPNJ010000016.1"/>
</dbReference>
<keyword evidence="1" id="KW-1133">Transmembrane helix</keyword>
<gene>
    <name evidence="2" type="ORF">NCTC11545_02400</name>
</gene>
<dbReference type="Proteomes" id="UP000250169">
    <property type="component" value="Unassembled WGS sequence"/>
</dbReference>
<evidence type="ECO:0000313" key="2">
    <source>
        <dbReference type="EMBL" id="SQA95182.1"/>
    </source>
</evidence>
<keyword evidence="1" id="KW-0812">Transmembrane</keyword>
<dbReference type="EMBL" id="UAVS01000010">
    <property type="protein sequence ID" value="SQA95182.1"/>
    <property type="molecule type" value="Genomic_DNA"/>
</dbReference>
<feature type="transmembrane region" description="Helical" evidence="1">
    <location>
        <begin position="70"/>
        <end position="88"/>
    </location>
</feature>
<name>A0A2X2SPR1_CAPOC</name>
<feature type="transmembrane region" description="Helical" evidence="1">
    <location>
        <begin position="46"/>
        <end position="64"/>
    </location>
</feature>
<organism evidence="2 3">
    <name type="scientific">Capnocytophaga ochracea</name>
    <dbReference type="NCBI Taxonomy" id="1018"/>
    <lineage>
        <taxon>Bacteria</taxon>
        <taxon>Pseudomonadati</taxon>
        <taxon>Bacteroidota</taxon>
        <taxon>Flavobacteriia</taxon>
        <taxon>Flavobacteriales</taxon>
        <taxon>Flavobacteriaceae</taxon>
        <taxon>Capnocytophaga</taxon>
    </lineage>
</organism>
<evidence type="ECO:0000313" key="3">
    <source>
        <dbReference type="Proteomes" id="UP000250169"/>
    </source>
</evidence>
<reference evidence="2 3" key="1">
    <citation type="submission" date="2018-06" db="EMBL/GenBank/DDBJ databases">
        <authorList>
            <consortium name="Pathogen Informatics"/>
            <person name="Doyle S."/>
        </authorList>
    </citation>
    <scope>NUCLEOTIDE SEQUENCE [LARGE SCALE GENOMIC DNA]</scope>
    <source>
        <strain evidence="2 3">NCTC11545</strain>
    </source>
</reference>
<protein>
    <submittedName>
        <fullName evidence="2">Uncharacterized protein</fullName>
    </submittedName>
</protein>